<gene>
    <name evidence="1" type="ORF">DNH61_01715</name>
</gene>
<organism evidence="1 2">
    <name type="scientific">Paenibacillus sambharensis</name>
    <dbReference type="NCBI Taxonomy" id="1803190"/>
    <lineage>
        <taxon>Bacteria</taxon>
        <taxon>Bacillati</taxon>
        <taxon>Bacillota</taxon>
        <taxon>Bacilli</taxon>
        <taxon>Bacillales</taxon>
        <taxon>Paenibacillaceae</taxon>
        <taxon>Paenibacillus</taxon>
    </lineage>
</organism>
<dbReference type="RefSeq" id="WP_111144976.1">
    <property type="nucleotide sequence ID" value="NZ_QKRB01000010.1"/>
</dbReference>
<evidence type="ECO:0000313" key="1">
    <source>
        <dbReference type="EMBL" id="PZD97615.1"/>
    </source>
</evidence>
<comment type="caution">
    <text evidence="1">The sequence shown here is derived from an EMBL/GenBank/DDBJ whole genome shotgun (WGS) entry which is preliminary data.</text>
</comment>
<protein>
    <submittedName>
        <fullName evidence="1">Uncharacterized protein</fullName>
    </submittedName>
</protein>
<name>A0A2W1LS66_9BACL</name>
<accession>A0A2W1LS66</accession>
<dbReference type="Proteomes" id="UP000249522">
    <property type="component" value="Unassembled WGS sequence"/>
</dbReference>
<dbReference type="EMBL" id="QKRB01000010">
    <property type="protein sequence ID" value="PZD97615.1"/>
    <property type="molecule type" value="Genomic_DNA"/>
</dbReference>
<proteinExistence type="predicted"/>
<dbReference type="AlphaFoldDB" id="A0A2W1LS66"/>
<reference evidence="1 2" key="1">
    <citation type="submission" date="2018-06" db="EMBL/GenBank/DDBJ databases">
        <title>Paenibacillus imtechensis sp. nov.</title>
        <authorList>
            <person name="Pinnaka A.K."/>
            <person name="Singh H."/>
            <person name="Kaur M."/>
        </authorList>
    </citation>
    <scope>NUCLEOTIDE SEQUENCE [LARGE SCALE GENOMIC DNA]</scope>
    <source>
        <strain evidence="1 2">SMB1</strain>
    </source>
</reference>
<keyword evidence="2" id="KW-1185">Reference proteome</keyword>
<sequence>MLHPYFADKEHERHIESAEKACLYDVDTHTQKSVYDHMQSWLASFFRAGKSSAVQHRRTHTKKSV</sequence>
<evidence type="ECO:0000313" key="2">
    <source>
        <dbReference type="Proteomes" id="UP000249522"/>
    </source>
</evidence>